<sequence>MLNRLTKQTQTKSYKWANFTSIILLLTGLFIAIMLKNNIEIQNDALIKSKLTQHSNQVSQEVKDRIQKFEYGLQGLRGAINTTGFEHFNYQQNLAYFQSRDYPREFPGARGFGVISVTPKAQLNAFLQKASQDRQQAFTLKQLNTSQDPLFIVKYIEPEQPNIESLGLDIGSEPNRRRAALSSAVANSALLTAPITLVQADNKINHGFLLLLPIYDAPNKSNVMPAELLGWVYAPLLINDILKTITEQQNNLNLTISDISPTENVPFFTSTTYNSKNDQLVLEKSHTVENIIEVYGRQWAVQLTPEKQWLATMNLPNPQQVFGITLSSTVFLIIVLHMFLRYITRRMDSVRQKISLSSFIENSSECLIGVDSAFTILNWNQSAETIFNLQKFVSEKKPIINYLSDGISTDVLIAYFKKVARGKRINKIEFSHQVHGHADTRSLVLTITPLLKNNLFLGASFTINDVSEFKALQTQLQQHNTELKTKVDENTIEIEQANLFQQNILNSSQVVIIATDATGVITFFSSGAEQQLRYNADEILGKNLTSFMSGVAQANSDLPSNTEITNHTPPIDGKDNNLFNYVEQQLQQQQHLSFTCRLKQKYGDYKQVNLHVSAMKRRRLGTTGFVFFAEDLTEKNALRKQLNLISAAVEHSHSILLWLTLDGIIVRSNPYANKELGYSTNEMLCQHIDNLLTPNTEQTWEDTKLKLLNSQHQGMAYQFITAQKDILRVQLSAELLSSDNTEYIFIEAKQVNGQSQISDKQMNSFTAIANSPKLANPTNVSASTKAQSESSITPIHQLAPSEPVIPEIPVTSKSALTPQTSAAPDDATTIKDNALDSFCHQHHIDFTKALTRLSGNKTVYAKALELFINDLTEYSAIETLKADDNSGLKMMFHTLKSSAATLGFNALALFAGQQENMIKTGDQFNKKEMINEFALQANMALPTAKDLLQLLQSKLPQKAPIQPIDSAPQVTDEYLATFEILREELQLFNMNASTTLLKVAPTLNAIAPDKYLALESEMKVLNYQQAEVILNELYPILIERMDN</sequence>
<dbReference type="GO" id="GO:0016020">
    <property type="term" value="C:membrane"/>
    <property type="evidence" value="ECO:0007669"/>
    <property type="project" value="UniProtKB-SubCell"/>
</dbReference>
<name>A0A9X2CBN0_9GAMM</name>
<dbReference type="PANTHER" id="PTHR44757:SF2">
    <property type="entry name" value="BIOFILM ARCHITECTURE MAINTENANCE PROTEIN MBAA"/>
    <property type="match status" value="1"/>
</dbReference>
<evidence type="ECO:0000256" key="3">
    <source>
        <dbReference type="ARBA" id="ARBA00022989"/>
    </source>
</evidence>
<comment type="subcellular location">
    <subcellularLocation>
        <location evidence="1">Membrane</location>
    </subcellularLocation>
</comment>
<dbReference type="InterPro" id="IPR000014">
    <property type="entry name" value="PAS"/>
</dbReference>
<keyword evidence="3 6" id="KW-1133">Transmembrane helix</keyword>
<dbReference type="GO" id="GO:0004672">
    <property type="term" value="F:protein kinase activity"/>
    <property type="evidence" value="ECO:0007669"/>
    <property type="project" value="UniProtKB-ARBA"/>
</dbReference>
<dbReference type="SUPFAM" id="SSF55785">
    <property type="entry name" value="PYP-like sensor domain (PAS domain)"/>
    <property type="match status" value="3"/>
</dbReference>
<accession>A0A9X2CBN0</accession>
<dbReference type="PROSITE" id="PS50839">
    <property type="entry name" value="CHASE"/>
    <property type="match status" value="1"/>
</dbReference>
<dbReference type="CDD" id="cd00130">
    <property type="entry name" value="PAS"/>
    <property type="match status" value="1"/>
</dbReference>
<keyword evidence="2 6" id="KW-0812">Transmembrane</keyword>
<dbReference type="EMBL" id="JAKILJ010000012">
    <property type="protein sequence ID" value="MCL1104963.1"/>
    <property type="molecule type" value="Genomic_DNA"/>
</dbReference>
<evidence type="ECO:0000256" key="2">
    <source>
        <dbReference type="ARBA" id="ARBA00022692"/>
    </source>
</evidence>
<proteinExistence type="predicted"/>
<dbReference type="PANTHER" id="PTHR44757">
    <property type="entry name" value="DIGUANYLATE CYCLASE DGCP"/>
    <property type="match status" value="1"/>
</dbReference>
<dbReference type="GO" id="GO:0000160">
    <property type="term" value="P:phosphorelay signal transduction system"/>
    <property type="evidence" value="ECO:0007669"/>
    <property type="project" value="UniProtKB-KW"/>
</dbReference>
<organism evidence="9 10">
    <name type="scientific">Shewanella algicola</name>
    <dbReference type="NCBI Taxonomy" id="640633"/>
    <lineage>
        <taxon>Bacteria</taxon>
        <taxon>Pseudomonadati</taxon>
        <taxon>Pseudomonadota</taxon>
        <taxon>Gammaproteobacteria</taxon>
        <taxon>Alteromonadales</taxon>
        <taxon>Shewanellaceae</taxon>
        <taxon>Shewanella</taxon>
    </lineage>
</organism>
<dbReference type="InterPro" id="IPR035965">
    <property type="entry name" value="PAS-like_dom_sf"/>
</dbReference>
<keyword evidence="10" id="KW-1185">Reference proteome</keyword>
<protein>
    <submittedName>
        <fullName evidence="9">CHASE domain-containing protein</fullName>
    </submittedName>
</protein>
<dbReference type="GO" id="GO:0006355">
    <property type="term" value="P:regulation of DNA-templated transcription"/>
    <property type="evidence" value="ECO:0007669"/>
    <property type="project" value="InterPro"/>
</dbReference>
<dbReference type="Pfam" id="PF03924">
    <property type="entry name" value="CHASE"/>
    <property type="match status" value="1"/>
</dbReference>
<dbReference type="Proteomes" id="UP001139408">
    <property type="component" value="Unassembled WGS sequence"/>
</dbReference>
<evidence type="ECO:0000256" key="6">
    <source>
        <dbReference type="SAM" id="Phobius"/>
    </source>
</evidence>
<dbReference type="PROSITE" id="PS50112">
    <property type="entry name" value="PAS"/>
    <property type="match status" value="2"/>
</dbReference>
<dbReference type="NCBIfam" id="TIGR00229">
    <property type="entry name" value="sensory_box"/>
    <property type="match status" value="2"/>
</dbReference>
<evidence type="ECO:0000256" key="5">
    <source>
        <dbReference type="ARBA" id="ARBA00023136"/>
    </source>
</evidence>
<dbReference type="InterPro" id="IPR052155">
    <property type="entry name" value="Biofilm_reg_signaling"/>
</dbReference>
<reference evidence="9" key="1">
    <citation type="submission" date="2022-01" db="EMBL/GenBank/DDBJ databases">
        <title>Whole genome-based taxonomy of the Shewanellaceae.</title>
        <authorList>
            <person name="Martin-Rodriguez A.J."/>
        </authorList>
    </citation>
    <scope>NUCLEOTIDE SEQUENCE</scope>
    <source>
        <strain evidence="9">DSM 23803</strain>
    </source>
</reference>
<feature type="domain" description="PAS" evidence="7">
    <location>
        <begin position="641"/>
        <end position="711"/>
    </location>
</feature>
<dbReference type="Pfam" id="PF00989">
    <property type="entry name" value="PAS"/>
    <property type="match status" value="1"/>
</dbReference>
<evidence type="ECO:0000256" key="1">
    <source>
        <dbReference type="ARBA" id="ARBA00004370"/>
    </source>
</evidence>
<comment type="caution">
    <text evidence="9">The sequence shown here is derived from an EMBL/GenBank/DDBJ whole genome shotgun (WGS) entry which is preliminary data.</text>
</comment>
<dbReference type="SUPFAM" id="SSF47226">
    <property type="entry name" value="Histidine-containing phosphotransfer domain, HPT domain"/>
    <property type="match status" value="1"/>
</dbReference>
<gene>
    <name evidence="9" type="ORF">L2749_06775</name>
</gene>
<dbReference type="SMART" id="SM01079">
    <property type="entry name" value="CHASE"/>
    <property type="match status" value="1"/>
</dbReference>
<keyword evidence="4" id="KW-0902">Two-component regulatory system</keyword>
<evidence type="ECO:0000313" key="10">
    <source>
        <dbReference type="Proteomes" id="UP001139408"/>
    </source>
</evidence>
<dbReference type="Gene3D" id="3.30.450.20">
    <property type="entry name" value="PAS domain"/>
    <property type="match status" value="3"/>
</dbReference>
<dbReference type="RefSeq" id="WP_188924559.1">
    <property type="nucleotide sequence ID" value="NZ_BMQI01000012.1"/>
</dbReference>
<evidence type="ECO:0000259" key="7">
    <source>
        <dbReference type="PROSITE" id="PS50112"/>
    </source>
</evidence>
<dbReference type="InterPro" id="IPR006189">
    <property type="entry name" value="CHASE_dom"/>
</dbReference>
<evidence type="ECO:0000256" key="4">
    <source>
        <dbReference type="ARBA" id="ARBA00023012"/>
    </source>
</evidence>
<dbReference type="InterPro" id="IPR008207">
    <property type="entry name" value="Sig_transdc_His_kin_Hpt_dom"/>
</dbReference>
<dbReference type="InterPro" id="IPR042240">
    <property type="entry name" value="CHASE_sf"/>
</dbReference>
<dbReference type="AlphaFoldDB" id="A0A9X2CBN0"/>
<feature type="transmembrane region" description="Helical" evidence="6">
    <location>
        <begin position="16"/>
        <end position="35"/>
    </location>
</feature>
<dbReference type="InterPro" id="IPR013767">
    <property type="entry name" value="PAS_fold"/>
</dbReference>
<evidence type="ECO:0000313" key="9">
    <source>
        <dbReference type="EMBL" id="MCL1104963.1"/>
    </source>
</evidence>
<dbReference type="Gene3D" id="1.20.120.160">
    <property type="entry name" value="HPT domain"/>
    <property type="match status" value="1"/>
</dbReference>
<feature type="domain" description="PAS" evidence="7">
    <location>
        <begin position="504"/>
        <end position="544"/>
    </location>
</feature>
<dbReference type="SMART" id="SM00091">
    <property type="entry name" value="PAS"/>
    <property type="match status" value="3"/>
</dbReference>
<dbReference type="InterPro" id="IPR036641">
    <property type="entry name" value="HPT_dom_sf"/>
</dbReference>
<dbReference type="Pfam" id="PF13426">
    <property type="entry name" value="PAS_9"/>
    <property type="match status" value="1"/>
</dbReference>
<dbReference type="Pfam" id="PF01627">
    <property type="entry name" value="Hpt"/>
    <property type="match status" value="1"/>
</dbReference>
<feature type="domain" description="CHASE" evidence="8">
    <location>
        <begin position="104"/>
        <end position="247"/>
    </location>
</feature>
<dbReference type="Gene3D" id="3.30.450.350">
    <property type="entry name" value="CHASE domain"/>
    <property type="match status" value="1"/>
</dbReference>
<evidence type="ECO:0000259" key="8">
    <source>
        <dbReference type="PROSITE" id="PS50839"/>
    </source>
</evidence>
<keyword evidence="5 6" id="KW-0472">Membrane</keyword>